<gene>
    <name evidence="3" type="ORF">F0562_007019</name>
</gene>
<dbReference type="AlphaFoldDB" id="A0A5J5A6Z6"/>
<name>A0A5J5A6Z6_9ASTE</name>
<dbReference type="PANTHER" id="PTHR35918">
    <property type="entry name" value="OS06G0674800 PROTEIN"/>
    <property type="match status" value="1"/>
</dbReference>
<evidence type="ECO:0000256" key="1">
    <source>
        <dbReference type="PROSITE-ProRule" id="PRU00982"/>
    </source>
</evidence>
<evidence type="ECO:0000259" key="2">
    <source>
        <dbReference type="PROSITE" id="PS51649"/>
    </source>
</evidence>
<comment type="similarity">
    <text evidence="1">Belongs to the NPH3 family.</text>
</comment>
<proteinExistence type="inferred from homology"/>
<dbReference type="InterPro" id="IPR044953">
    <property type="entry name" value="At1g04390-like"/>
</dbReference>
<dbReference type="Pfam" id="PF03000">
    <property type="entry name" value="NPH3"/>
    <property type="match status" value="1"/>
</dbReference>
<reference evidence="3 4" key="1">
    <citation type="submission" date="2019-09" db="EMBL/GenBank/DDBJ databases">
        <title>A chromosome-level genome assembly of the Chinese tupelo Nyssa sinensis.</title>
        <authorList>
            <person name="Yang X."/>
            <person name="Kang M."/>
            <person name="Yang Y."/>
            <person name="Xiong H."/>
            <person name="Wang M."/>
            <person name="Zhang Z."/>
            <person name="Wang Z."/>
            <person name="Wu H."/>
            <person name="Ma T."/>
            <person name="Liu J."/>
            <person name="Xi Z."/>
        </authorList>
    </citation>
    <scope>NUCLEOTIDE SEQUENCE [LARGE SCALE GENOMIC DNA]</scope>
    <source>
        <strain evidence="3">J267</strain>
        <tissue evidence="3">Leaf</tissue>
    </source>
</reference>
<dbReference type="PANTHER" id="PTHR35918:SF1">
    <property type="entry name" value="BTB DOMAIN-CONTAINING PROTEIN"/>
    <property type="match status" value="1"/>
</dbReference>
<evidence type="ECO:0000313" key="3">
    <source>
        <dbReference type="EMBL" id="KAA8525117.1"/>
    </source>
</evidence>
<dbReference type="UniPathway" id="UPA00143"/>
<organism evidence="3 4">
    <name type="scientific">Nyssa sinensis</name>
    <dbReference type="NCBI Taxonomy" id="561372"/>
    <lineage>
        <taxon>Eukaryota</taxon>
        <taxon>Viridiplantae</taxon>
        <taxon>Streptophyta</taxon>
        <taxon>Embryophyta</taxon>
        <taxon>Tracheophyta</taxon>
        <taxon>Spermatophyta</taxon>
        <taxon>Magnoliopsida</taxon>
        <taxon>eudicotyledons</taxon>
        <taxon>Gunneridae</taxon>
        <taxon>Pentapetalae</taxon>
        <taxon>asterids</taxon>
        <taxon>Cornales</taxon>
        <taxon>Nyssaceae</taxon>
        <taxon>Nyssa</taxon>
    </lineage>
</organism>
<feature type="domain" description="NPH3" evidence="2">
    <location>
        <begin position="1"/>
        <end position="106"/>
    </location>
</feature>
<dbReference type="EMBL" id="CM018046">
    <property type="protein sequence ID" value="KAA8525117.1"/>
    <property type="molecule type" value="Genomic_DNA"/>
</dbReference>
<dbReference type="GO" id="GO:0016567">
    <property type="term" value="P:protein ubiquitination"/>
    <property type="evidence" value="ECO:0007669"/>
    <property type="project" value="UniProtKB-UniPathway"/>
</dbReference>
<accession>A0A5J5A6Z6</accession>
<dbReference type="InterPro" id="IPR027356">
    <property type="entry name" value="NPH3_dom"/>
</dbReference>
<dbReference type="Proteomes" id="UP000325577">
    <property type="component" value="Linkage Group LG3"/>
</dbReference>
<evidence type="ECO:0000313" key="4">
    <source>
        <dbReference type="Proteomes" id="UP000325577"/>
    </source>
</evidence>
<dbReference type="PROSITE" id="PS51649">
    <property type="entry name" value="NPH3"/>
    <property type="match status" value="1"/>
</dbReference>
<protein>
    <recommendedName>
        <fullName evidence="2">NPH3 domain-containing protein</fullName>
    </recommendedName>
</protein>
<dbReference type="OrthoDB" id="1725120at2759"/>
<keyword evidence="4" id="KW-1185">Reference proteome</keyword>
<sequence length="106" mass="11731">MVEKCSVSCSFLLKLLKAADILNASSSSKMELARKVGIQLEEATVNDINMATNLFQLKLAEVAANYMAPLCHRLRNCGELEPLDEELIDMVRDASVRLSHEGGLYM</sequence>